<proteinExistence type="predicted"/>
<feature type="transmembrane region" description="Helical" evidence="1">
    <location>
        <begin position="106"/>
        <end position="124"/>
    </location>
</feature>
<feature type="transmembrane region" description="Helical" evidence="1">
    <location>
        <begin position="225"/>
        <end position="244"/>
    </location>
</feature>
<protein>
    <submittedName>
        <fullName evidence="4">Acyltransferase family protein</fullName>
        <ecNumber evidence="4">2.3.1.-</ecNumber>
    </submittedName>
</protein>
<evidence type="ECO:0000256" key="1">
    <source>
        <dbReference type="SAM" id="Phobius"/>
    </source>
</evidence>
<feature type="transmembrane region" description="Helical" evidence="1">
    <location>
        <begin position="309"/>
        <end position="334"/>
    </location>
</feature>
<keyword evidence="4" id="KW-0808">Transferase</keyword>
<evidence type="ECO:0000259" key="2">
    <source>
        <dbReference type="Pfam" id="PF01757"/>
    </source>
</evidence>
<dbReference type="PANTHER" id="PTHR23028:SF53">
    <property type="entry name" value="ACYL_TRANSF_3 DOMAIN-CONTAINING PROTEIN"/>
    <property type="match status" value="1"/>
</dbReference>
<dbReference type="EC" id="2.3.1.-" evidence="4"/>
<feature type="transmembrane region" description="Helical" evidence="1">
    <location>
        <begin position="79"/>
        <end position="100"/>
    </location>
</feature>
<sequence>MGEKPHGISYRSDIDGLRAVAVVPVILFHLGLTQFSGGFVGVDVFFVISGYLISAGIQKDIAARQFSLIDFYERRSRRILPALFVMVAFTLLAGWIMFLPDDYKDVGSSAVAVAAFSSNILFWLQTDYFAGAAELKPLLHTWSLAVEEQYYIVLPIFLWGVMRYAKARFIPWTLGLAVLSFVVSIAMVKLAPSAAYYLLPSRAWELLLGALVAQGAVPAIRSNTSAQVASAAGLAMIVASVFLLTEESSFPGLNALWPCLGAALVIHAGASHSNTLAARVLSVQPVLFIGLISYSLYLWHWPLIVFTRYFYLTLTLSPGMMAGVAAGTFAAAVLSWRFVERPFRSRERVKKKAIFVGAGAGIAAFGAFGLALFVTAGVPQRFDSSAPAIARADKPLPGEPVCLVKEGALHWEEDRCFLSRKSGPVTLVWGDSHAYQYRRAIKEIIAPKAVGSILMYATAGCPPIFGVTVNDRPYCRPGNDRVPDIIKTYGVKRVVMFGHWRPMMEGGQTSLEMLKATIAQLRAKGVTVALVGDNPEYDFNNMPLLYQRIEGLTHGEAQDFALPPKYDGEWNRAASKIVPAGAFVDPMEVLCAGHGKGCMVYGNLKPLMSESNHLSYEGAELVAPKLAPLFGTVL</sequence>
<feature type="transmembrane region" description="Helical" evidence="1">
    <location>
        <begin position="354"/>
        <end position="378"/>
    </location>
</feature>
<dbReference type="EMBL" id="JBHTLS010000009">
    <property type="protein sequence ID" value="MFD1103733.1"/>
    <property type="molecule type" value="Genomic_DNA"/>
</dbReference>
<keyword evidence="1" id="KW-1133">Transmembrane helix</keyword>
<accession>A0ABW3NWQ5</accession>
<dbReference type="InterPro" id="IPR050879">
    <property type="entry name" value="Acyltransferase_3"/>
</dbReference>
<dbReference type="InterPro" id="IPR043968">
    <property type="entry name" value="SGNH"/>
</dbReference>
<feature type="transmembrane region" description="Helical" evidence="1">
    <location>
        <begin position="38"/>
        <end position="58"/>
    </location>
</feature>
<dbReference type="GO" id="GO:0016746">
    <property type="term" value="F:acyltransferase activity"/>
    <property type="evidence" value="ECO:0007669"/>
    <property type="project" value="UniProtKB-KW"/>
</dbReference>
<organism evidence="4 5">
    <name type="scientific">Sphingobium olei</name>
    <dbReference type="NCBI Taxonomy" id="420955"/>
    <lineage>
        <taxon>Bacteria</taxon>
        <taxon>Pseudomonadati</taxon>
        <taxon>Pseudomonadota</taxon>
        <taxon>Alphaproteobacteria</taxon>
        <taxon>Sphingomonadales</taxon>
        <taxon>Sphingomonadaceae</taxon>
        <taxon>Sphingobium</taxon>
    </lineage>
</organism>
<feature type="transmembrane region" description="Helical" evidence="1">
    <location>
        <begin position="276"/>
        <end position="297"/>
    </location>
</feature>
<evidence type="ECO:0000313" key="5">
    <source>
        <dbReference type="Proteomes" id="UP001597203"/>
    </source>
</evidence>
<feature type="domain" description="SGNH" evidence="3">
    <location>
        <begin position="402"/>
        <end position="628"/>
    </location>
</feature>
<comment type="caution">
    <text evidence="4">The sequence shown here is derived from an EMBL/GenBank/DDBJ whole genome shotgun (WGS) entry which is preliminary data.</text>
</comment>
<feature type="transmembrane region" description="Helical" evidence="1">
    <location>
        <begin position="169"/>
        <end position="188"/>
    </location>
</feature>
<keyword evidence="4" id="KW-0012">Acyltransferase</keyword>
<dbReference type="PANTHER" id="PTHR23028">
    <property type="entry name" value="ACETYLTRANSFERASE"/>
    <property type="match status" value="1"/>
</dbReference>
<evidence type="ECO:0000313" key="4">
    <source>
        <dbReference type="EMBL" id="MFD1103733.1"/>
    </source>
</evidence>
<dbReference type="InterPro" id="IPR002656">
    <property type="entry name" value="Acyl_transf_3_dom"/>
</dbReference>
<dbReference type="RefSeq" id="WP_380908774.1">
    <property type="nucleotide sequence ID" value="NZ_JBHTLS010000009.1"/>
</dbReference>
<name>A0ABW3NWQ5_9SPHN</name>
<feature type="transmembrane region" description="Helical" evidence="1">
    <location>
        <begin position="250"/>
        <end position="269"/>
    </location>
</feature>
<dbReference type="Pfam" id="PF19040">
    <property type="entry name" value="SGNH"/>
    <property type="match status" value="1"/>
</dbReference>
<feature type="domain" description="Acyltransferase 3" evidence="2">
    <location>
        <begin position="13"/>
        <end position="336"/>
    </location>
</feature>
<gene>
    <name evidence="4" type="ORF">ACFQ24_02210</name>
</gene>
<keyword evidence="1" id="KW-0812">Transmembrane</keyword>
<reference evidence="5" key="1">
    <citation type="journal article" date="2019" name="Int. J. Syst. Evol. Microbiol.">
        <title>The Global Catalogue of Microorganisms (GCM) 10K type strain sequencing project: providing services to taxonomists for standard genome sequencing and annotation.</title>
        <authorList>
            <consortium name="The Broad Institute Genomics Platform"/>
            <consortium name="The Broad Institute Genome Sequencing Center for Infectious Disease"/>
            <person name="Wu L."/>
            <person name="Ma J."/>
        </authorList>
    </citation>
    <scope>NUCLEOTIDE SEQUENCE [LARGE SCALE GENOMIC DNA]</scope>
    <source>
        <strain evidence="5">CCUG 54329</strain>
    </source>
</reference>
<dbReference type="Proteomes" id="UP001597203">
    <property type="component" value="Unassembled WGS sequence"/>
</dbReference>
<keyword evidence="1" id="KW-0472">Membrane</keyword>
<evidence type="ECO:0000259" key="3">
    <source>
        <dbReference type="Pfam" id="PF19040"/>
    </source>
</evidence>
<keyword evidence="5" id="KW-1185">Reference proteome</keyword>
<dbReference type="Pfam" id="PF01757">
    <property type="entry name" value="Acyl_transf_3"/>
    <property type="match status" value="1"/>
</dbReference>